<evidence type="ECO:0000256" key="7">
    <source>
        <dbReference type="ARBA" id="ARBA00022692"/>
    </source>
</evidence>
<dbReference type="Proteomes" id="UP000478463">
    <property type="component" value="Chromosome"/>
</dbReference>
<evidence type="ECO:0000256" key="2">
    <source>
        <dbReference type="ARBA" id="ARBA00004141"/>
    </source>
</evidence>
<reference evidence="14 15" key="1">
    <citation type="submission" date="2020-10" db="EMBL/GenBank/DDBJ databases">
        <title>Eggerthella sp. nov., isolated from human feces.</title>
        <authorList>
            <person name="Yajun G."/>
        </authorList>
    </citation>
    <scope>NUCLEOTIDE SEQUENCE [LARGE SCALE GENOMIC DNA]</scope>
    <source>
        <strain evidence="14 15">HF-1101</strain>
    </source>
</reference>
<protein>
    <recommendedName>
        <fullName evidence="4">histidine kinase</fullName>
        <ecNumber evidence="4">2.7.13.3</ecNumber>
    </recommendedName>
</protein>
<keyword evidence="11" id="KW-1133">Transmembrane helix</keyword>
<dbReference type="GO" id="GO:0005524">
    <property type="term" value="F:ATP binding"/>
    <property type="evidence" value="ECO:0007669"/>
    <property type="project" value="UniProtKB-KW"/>
</dbReference>
<dbReference type="InterPro" id="IPR029016">
    <property type="entry name" value="GAF-like_dom_sf"/>
</dbReference>
<keyword evidence="8" id="KW-0547">Nucleotide-binding</keyword>
<dbReference type="SMART" id="SM00388">
    <property type="entry name" value="HisKA"/>
    <property type="match status" value="1"/>
</dbReference>
<evidence type="ECO:0000256" key="5">
    <source>
        <dbReference type="ARBA" id="ARBA00022553"/>
    </source>
</evidence>
<organism evidence="14 15">
    <name type="scientific">Eggerthella guodeyinii</name>
    <dbReference type="NCBI Taxonomy" id="2690837"/>
    <lineage>
        <taxon>Bacteria</taxon>
        <taxon>Bacillati</taxon>
        <taxon>Actinomycetota</taxon>
        <taxon>Coriobacteriia</taxon>
        <taxon>Eggerthellales</taxon>
        <taxon>Eggerthellaceae</taxon>
        <taxon>Eggerthella</taxon>
    </lineage>
</organism>
<name>A0A6L7ING8_9ACTN</name>
<evidence type="ECO:0000256" key="8">
    <source>
        <dbReference type="ARBA" id="ARBA00022741"/>
    </source>
</evidence>
<dbReference type="Pfam" id="PF00512">
    <property type="entry name" value="HisKA"/>
    <property type="match status" value="1"/>
</dbReference>
<comment type="subcellular location">
    <subcellularLocation>
        <location evidence="3">Cell membrane</location>
    </subcellularLocation>
    <subcellularLocation>
        <location evidence="2">Membrane</location>
        <topology evidence="2">Multi-pass membrane protein</topology>
    </subcellularLocation>
</comment>
<gene>
    <name evidence="14" type="ORF">GS424_016395</name>
</gene>
<dbReference type="PANTHER" id="PTHR45569">
    <property type="entry name" value="SENSOR PROTEIN KDPD"/>
    <property type="match status" value="1"/>
</dbReference>
<dbReference type="Gene3D" id="3.30.450.40">
    <property type="match status" value="1"/>
</dbReference>
<dbReference type="EMBL" id="CP063310">
    <property type="protein sequence ID" value="QOS68050.1"/>
    <property type="molecule type" value="Genomic_DNA"/>
</dbReference>
<evidence type="ECO:0000256" key="11">
    <source>
        <dbReference type="ARBA" id="ARBA00022989"/>
    </source>
</evidence>
<dbReference type="GO" id="GO:0005737">
    <property type="term" value="C:cytoplasm"/>
    <property type="evidence" value="ECO:0007669"/>
    <property type="project" value="UniProtKB-ARBA"/>
</dbReference>
<sequence length="938" mass="102807">MTDTRCDGFDARRDPDAILRQIEEAEATEGDTRGKLKIFFGYAAGVGKTYAMLTEAHEVLAKGYDVVVGYVEPHTRVETMALVDGLEQIPPRELRHRGITLREFDLDAALERRPQIMLVDELAHTNAPGGRHKKRYQDVEELLRAGINVFTTVNVQHLEGLNDKIAAITHVSVAERIPDRLFDQAASVELVDIEPDDLIERLEAGKIYLPERANTALANFFSRKNLAALREISLRRMADRLTRKGECVEAGRHFEVGEDVLVYVTADAGNVKAIREAANMAEAYHGALTALIVETSRDKRVEGEVRGRLRANTDLAEELGAHVVTLYGEDIAQQIAQYAETAGIAHIVVGSTMGLRSLALGREGLANRLMRHVHGAVVNVVPVRDLPVQYGRLREAAGLRPTTGDVWKALAAVGIATALGMGVYAIGLSSSVILMLYLLVVLFVATKADGFFYGLIASLGSMLAYNFFFTTPRFTFNAYGLNYPFIFGFLLLGTLAASSLAVRMKRQAISTTRRAYRTEVLLESSRKLQAAPDVDTCFRLAAQQIIKLLNRPVVMYRLHDGVLGAPEVYDVPGTVGDGSSAALVSPGEAGVAAWVASNNERAGATTETLADARCLYLPIRAKDAVYGVAGLVVDGADDEDFGGFEKNLLLMVLDECGQAAEQISLERERRHMAVRVEKETLRSNLLRTISHDLRTPLTSISGDADVLLHEGGALSEEQKERLYRDIHDDACWLVTLVENLLSITRIDNGTLQIARQPELVGEVVREALQHTDRRAEQRRIDVLLDDELLMAQMDARLIIQVIINLVNNAVSYTPPDGRIVVSARAVAASGGEGPRVRIGVSDEGPGISEEERTHLFDLFYNGSTGKRGDKSGDFKRGLGLGLPLCHSIVDVHGGVLEVRNVEPHGSEFWFMLPAVQADDVIAERMNESEASTTEERHG</sequence>
<dbReference type="InterPro" id="IPR025201">
    <property type="entry name" value="KdpD_TM"/>
</dbReference>
<evidence type="ECO:0000256" key="10">
    <source>
        <dbReference type="ARBA" id="ARBA00022840"/>
    </source>
</evidence>
<dbReference type="InterPro" id="IPR005467">
    <property type="entry name" value="His_kinase_dom"/>
</dbReference>
<dbReference type="InterPro" id="IPR004358">
    <property type="entry name" value="Sig_transdc_His_kin-like_C"/>
</dbReference>
<proteinExistence type="predicted"/>
<dbReference type="InterPro" id="IPR014729">
    <property type="entry name" value="Rossmann-like_a/b/a_fold"/>
</dbReference>
<dbReference type="InterPro" id="IPR038318">
    <property type="entry name" value="KdpD_sf"/>
</dbReference>
<evidence type="ECO:0000256" key="13">
    <source>
        <dbReference type="ARBA" id="ARBA00023136"/>
    </source>
</evidence>
<keyword evidence="10" id="KW-0067">ATP-binding</keyword>
<dbReference type="GO" id="GO:0000155">
    <property type="term" value="F:phosphorelay sensor kinase activity"/>
    <property type="evidence" value="ECO:0007669"/>
    <property type="project" value="InterPro"/>
</dbReference>
<dbReference type="InterPro" id="IPR036890">
    <property type="entry name" value="HATPase_C_sf"/>
</dbReference>
<dbReference type="PANTHER" id="PTHR45569:SF1">
    <property type="entry name" value="SENSOR PROTEIN KDPD"/>
    <property type="match status" value="1"/>
</dbReference>
<evidence type="ECO:0000256" key="9">
    <source>
        <dbReference type="ARBA" id="ARBA00022777"/>
    </source>
</evidence>
<keyword evidence="13" id="KW-0472">Membrane</keyword>
<dbReference type="PRINTS" id="PR00344">
    <property type="entry name" value="BCTRLSENSOR"/>
</dbReference>
<dbReference type="PROSITE" id="PS50109">
    <property type="entry name" value="HIS_KIN"/>
    <property type="match status" value="1"/>
</dbReference>
<evidence type="ECO:0000256" key="6">
    <source>
        <dbReference type="ARBA" id="ARBA00022679"/>
    </source>
</evidence>
<keyword evidence="12" id="KW-0902">Two-component regulatory system</keyword>
<dbReference type="Gene3D" id="3.40.50.620">
    <property type="entry name" value="HUPs"/>
    <property type="match status" value="1"/>
</dbReference>
<dbReference type="Pfam" id="PF02518">
    <property type="entry name" value="HATPase_c"/>
    <property type="match status" value="1"/>
</dbReference>
<dbReference type="KEGG" id="egd:GS424_016395"/>
<dbReference type="SMART" id="SM00387">
    <property type="entry name" value="HATPase_c"/>
    <property type="match status" value="1"/>
</dbReference>
<dbReference type="Pfam" id="PF02702">
    <property type="entry name" value="KdpD"/>
    <property type="match status" value="1"/>
</dbReference>
<evidence type="ECO:0000313" key="15">
    <source>
        <dbReference type="Proteomes" id="UP000478463"/>
    </source>
</evidence>
<evidence type="ECO:0000256" key="12">
    <source>
        <dbReference type="ARBA" id="ARBA00023012"/>
    </source>
</evidence>
<dbReference type="InterPro" id="IPR027417">
    <property type="entry name" value="P-loop_NTPase"/>
</dbReference>
<dbReference type="SUPFAM" id="SSF55781">
    <property type="entry name" value="GAF domain-like"/>
    <property type="match status" value="1"/>
</dbReference>
<evidence type="ECO:0000256" key="4">
    <source>
        <dbReference type="ARBA" id="ARBA00012438"/>
    </source>
</evidence>
<dbReference type="CDD" id="cd00075">
    <property type="entry name" value="HATPase"/>
    <property type="match status" value="1"/>
</dbReference>
<keyword evidence="7" id="KW-0812">Transmembrane</keyword>
<evidence type="ECO:0000256" key="1">
    <source>
        <dbReference type="ARBA" id="ARBA00000085"/>
    </source>
</evidence>
<dbReference type="GO" id="GO:0005886">
    <property type="term" value="C:plasma membrane"/>
    <property type="evidence" value="ECO:0007669"/>
    <property type="project" value="UniProtKB-SubCell"/>
</dbReference>
<dbReference type="Gene3D" id="3.30.565.10">
    <property type="entry name" value="Histidine kinase-like ATPase, C-terminal domain"/>
    <property type="match status" value="1"/>
</dbReference>
<dbReference type="FunFam" id="3.40.50.300:FF:000483">
    <property type="entry name" value="Sensor histidine kinase KdpD"/>
    <property type="match status" value="1"/>
</dbReference>
<dbReference type="CDD" id="cd00082">
    <property type="entry name" value="HisKA"/>
    <property type="match status" value="1"/>
</dbReference>
<dbReference type="SUPFAM" id="SSF47384">
    <property type="entry name" value="Homodimeric domain of signal transducing histidine kinase"/>
    <property type="match status" value="1"/>
</dbReference>
<dbReference type="SUPFAM" id="SSF52402">
    <property type="entry name" value="Adenine nucleotide alpha hydrolases-like"/>
    <property type="match status" value="1"/>
</dbReference>
<keyword evidence="6" id="KW-0808">Transferase</keyword>
<dbReference type="InterPro" id="IPR052023">
    <property type="entry name" value="Histidine_kinase_KdpD"/>
</dbReference>
<dbReference type="Gene3D" id="1.10.287.130">
    <property type="match status" value="1"/>
</dbReference>
<evidence type="ECO:0000313" key="14">
    <source>
        <dbReference type="EMBL" id="QOS68050.1"/>
    </source>
</evidence>
<dbReference type="InterPro" id="IPR003661">
    <property type="entry name" value="HisK_dim/P_dom"/>
</dbReference>
<dbReference type="InterPro" id="IPR003594">
    <property type="entry name" value="HATPase_dom"/>
</dbReference>
<dbReference type="Pfam" id="PF13493">
    <property type="entry name" value="DUF4118"/>
    <property type="match status" value="1"/>
</dbReference>
<dbReference type="Gene3D" id="3.40.50.300">
    <property type="entry name" value="P-loop containing nucleotide triphosphate hydrolases"/>
    <property type="match status" value="1"/>
</dbReference>
<dbReference type="InterPro" id="IPR036097">
    <property type="entry name" value="HisK_dim/P_sf"/>
</dbReference>
<dbReference type="AlphaFoldDB" id="A0A6L7ING8"/>
<dbReference type="SUPFAM" id="SSF55874">
    <property type="entry name" value="ATPase domain of HSP90 chaperone/DNA topoisomerase II/histidine kinase"/>
    <property type="match status" value="1"/>
</dbReference>
<dbReference type="Gene3D" id="1.20.120.620">
    <property type="entry name" value="Backbone structure of the membrane domain of e. Coli histidine kinase receptor kdpd"/>
    <property type="match status" value="1"/>
</dbReference>
<keyword evidence="9 14" id="KW-0418">Kinase</keyword>
<dbReference type="EC" id="2.7.13.3" evidence="4"/>
<dbReference type="InterPro" id="IPR003852">
    <property type="entry name" value="Sig_transdc_His_kinase_KdpD_N"/>
</dbReference>
<accession>A0A6L7ING8</accession>
<dbReference type="RefSeq" id="WP_160941054.1">
    <property type="nucleotide sequence ID" value="NZ_CP063310.1"/>
</dbReference>
<comment type="catalytic activity">
    <reaction evidence="1">
        <text>ATP + protein L-histidine = ADP + protein N-phospho-L-histidine.</text>
        <dbReference type="EC" id="2.7.13.3"/>
    </reaction>
</comment>
<keyword evidence="5" id="KW-0597">Phosphoprotein</keyword>
<evidence type="ECO:0000256" key="3">
    <source>
        <dbReference type="ARBA" id="ARBA00004236"/>
    </source>
</evidence>